<dbReference type="Proteomes" id="UP001189619">
    <property type="component" value="Chromosome"/>
</dbReference>
<evidence type="ECO:0000313" key="5">
    <source>
        <dbReference type="EMBL" id="CAJ1002243.1"/>
    </source>
</evidence>
<keyword evidence="6" id="KW-1185">Reference proteome</keyword>
<dbReference type="InterPro" id="IPR012337">
    <property type="entry name" value="RNaseH-like_sf"/>
</dbReference>
<evidence type="ECO:0000259" key="1">
    <source>
        <dbReference type="PROSITE" id="PS50994"/>
    </source>
</evidence>
<dbReference type="EMBL" id="OY569118">
    <property type="protein sequence ID" value="CAJ1001230.1"/>
    <property type="molecule type" value="Genomic_DNA"/>
</dbReference>
<dbReference type="KEGG" id="bayd:BSPP4475_02715"/>
<dbReference type="SUPFAM" id="SSF53098">
    <property type="entry name" value="Ribonuclease H-like"/>
    <property type="match status" value="1"/>
</dbReference>
<dbReference type="GO" id="GO:0015074">
    <property type="term" value="P:DNA integration"/>
    <property type="evidence" value="ECO:0007669"/>
    <property type="project" value="InterPro"/>
</dbReference>
<dbReference type="EMBL" id="OY569118">
    <property type="protein sequence ID" value="CAJ1002243.1"/>
    <property type="molecule type" value="Genomic_DNA"/>
</dbReference>
<evidence type="ECO:0000313" key="6">
    <source>
        <dbReference type="Proteomes" id="UP001189619"/>
    </source>
</evidence>
<dbReference type="KEGG" id="bayd:BSPP4475_07950"/>
<sequence>MLAMAYVQFIKHLREKEALSINQIAKKLGIHWRTAKKYADCDDWNQPMKSVSRRYRVLEPYLDIVDAWLLEDGTRPRKQRHTAKRIYDRLVAEHGFTGSDRTVRYYVAKRRKELRQQDKMAYLRLEHPGGEAQVDFGTVQVILNGREQTMKQLTISFPYSNAAFAMLLPAENTECFLEGLRRIFERIGGVPTRLWFDNLSAAVVSVGPEGQRHLTDTFERFVLHYRFEPVFCNPASGHEKGHVENKVGYTRRNWCVPTPSGSSLEELQIQLDQRAEQDLNRLHYAKGESIRKLWEHDQRKLLQLPMMPFEAVRLGPARVNNYGEIKLDGTPIPLTGTQPGQTVLLKIRWDTVDVLDAQQRVITTIARPYMQQGQPIDWVTVLRAFQAKPRALPYASLFGNLPMAIQKWLTSAETVDEKRRRLSWLIRQLKSGATLEQLDHVLAVPTPDWTVMEHRLYRMQHPDRSFEVITDPYTPTVLLQQEPDISRYDQLKRAVMTP</sequence>
<dbReference type="EMBL" id="OY569118">
    <property type="protein sequence ID" value="CAJ1002208.1"/>
    <property type="molecule type" value="Genomic_DNA"/>
</dbReference>
<evidence type="ECO:0000313" key="2">
    <source>
        <dbReference type="EMBL" id="CAJ1001071.1"/>
    </source>
</evidence>
<dbReference type="GO" id="GO:0003676">
    <property type="term" value="F:nucleic acid binding"/>
    <property type="evidence" value="ECO:0007669"/>
    <property type="project" value="InterPro"/>
</dbReference>
<evidence type="ECO:0000313" key="4">
    <source>
        <dbReference type="EMBL" id="CAJ1002208.1"/>
    </source>
</evidence>
<proteinExistence type="predicted"/>
<dbReference type="AlphaFoldDB" id="A0AA48M4Q0"/>
<accession>A0AA48M4Q0</accession>
<evidence type="ECO:0000313" key="3">
    <source>
        <dbReference type="EMBL" id="CAJ1001230.1"/>
    </source>
</evidence>
<dbReference type="EMBL" id="OY569118">
    <property type="protein sequence ID" value="CAJ1001071.1"/>
    <property type="molecule type" value="Genomic_DNA"/>
</dbReference>
<name>A0AA48M4Q0_9BACL</name>
<dbReference type="PROSITE" id="PS50994">
    <property type="entry name" value="INTEGRASE"/>
    <property type="match status" value="1"/>
</dbReference>
<feature type="domain" description="Integrase catalytic" evidence="1">
    <location>
        <begin position="124"/>
        <end position="298"/>
    </location>
</feature>
<dbReference type="InterPro" id="IPR036397">
    <property type="entry name" value="RNaseH_sf"/>
</dbReference>
<dbReference type="KEGG" id="bayd:BSPP4475_07775"/>
<dbReference type="PANTHER" id="PTHR35004:SF7">
    <property type="entry name" value="INTEGRASE PROTEIN"/>
    <property type="match status" value="1"/>
</dbReference>
<protein>
    <submittedName>
        <fullName evidence="3">IS21 family transposase</fullName>
    </submittedName>
</protein>
<dbReference type="InterPro" id="IPR001584">
    <property type="entry name" value="Integrase_cat-core"/>
</dbReference>
<gene>
    <name evidence="3" type="primary">istA</name>
    <name evidence="2" type="ORF">BSPP4475_01865</name>
    <name evidence="3" type="ORF">BSPP4475_02715</name>
    <name evidence="4" type="ORF">BSPP4475_07775</name>
    <name evidence="5" type="ORF">BSPP4475_07950</name>
</gene>
<dbReference type="NCBIfam" id="NF033546">
    <property type="entry name" value="transpos_IS21"/>
    <property type="match status" value="1"/>
</dbReference>
<dbReference type="PANTHER" id="PTHR35004">
    <property type="entry name" value="TRANSPOSASE RV3428C-RELATED"/>
    <property type="match status" value="1"/>
</dbReference>
<dbReference type="KEGG" id="bayd:BSPP4475_01865"/>
<reference evidence="3" key="1">
    <citation type="submission" date="2023-07" db="EMBL/GenBank/DDBJ databases">
        <authorList>
            <person name="Ivanov I."/>
            <person name="Teneva D."/>
            <person name="Stoikov I."/>
        </authorList>
    </citation>
    <scope>NUCLEOTIDE SEQUENCE</scope>
    <source>
        <strain evidence="3">4475</strain>
    </source>
</reference>
<dbReference type="Gene3D" id="3.30.420.10">
    <property type="entry name" value="Ribonuclease H-like superfamily/Ribonuclease H"/>
    <property type="match status" value="1"/>
</dbReference>
<organism evidence="3 6">
    <name type="scientific">Brevibacillus aydinogluensis</name>
    <dbReference type="NCBI Taxonomy" id="927786"/>
    <lineage>
        <taxon>Bacteria</taxon>
        <taxon>Bacillati</taxon>
        <taxon>Bacillota</taxon>
        <taxon>Bacilli</taxon>
        <taxon>Bacillales</taxon>
        <taxon>Paenibacillaceae</taxon>
        <taxon>Brevibacillus</taxon>
    </lineage>
</organism>
<dbReference type="RefSeq" id="WP_212388566.1">
    <property type="nucleotide sequence ID" value="NZ_JAUSVZ010000048.1"/>
</dbReference>